<evidence type="ECO:0000256" key="2">
    <source>
        <dbReference type="SAM" id="MobiDB-lite"/>
    </source>
</evidence>
<dbReference type="InterPro" id="IPR011044">
    <property type="entry name" value="Quino_amine_DH_bsu"/>
</dbReference>
<dbReference type="InterPro" id="IPR006644">
    <property type="entry name" value="Cadg"/>
</dbReference>
<dbReference type="SMART" id="SM00320">
    <property type="entry name" value="WD40"/>
    <property type="match status" value="7"/>
</dbReference>
<sequence>MTSRRIPTLRRQALALEPRFLLDAAAVTTAVDVAAQAVPPTETAPGVDATPTEATVVVTDTSDTFAPVDLFSGVDVHAQTSGTDELTQLVVTVDRSGANQALVIDGKTIALEGGSGTTRADDDGYFYTVAVSGNTTTITLQLDAFNPAPASVAALIDSMSYQILDKSVDGGKVSVSLKSLSDAGGQTTDLSAITATIDIDSRINVAPEVKGDLLQEADHFGAGSLAGATEVAYSADGRFVYAAGSNNTLSIFTVDAASGLLSKTQDLTVADLGTVNHLVVSGDGKSVYTISSNGNLIQFSVDATGTLSHAATRSVGGGSTGGLALSEDGTQLYVDASNNFGREAHVYSRDTDTGALTQIQRLDAVRNASLATAGGYVTVIHSGAGINANHTLKIYQRDADGVLNLVDSLLLDKTGQDAVDYAISMSADGKLLFVGEPGARNISVFRLGADNLLTRAGTVASDNIGSLTLNADGTLLYAATTAGTVSVYAVSGDGGLTLLGSAAGKTNGADISLSKDGMSLVVAGNGLTRYTTLQSLTLGQDTVLGDRVSLSDRNYDLLDGGAGNYNGASVTIKASLPGGAFGFESGNGLSMTNGVILRGGIQIATYTVDGDSLTLRFTGDATTAVANQVLQQVSYGNSAVAAGTFITLTVQANDGALNSEALSISFRSNTGPQVDAGVANGYTPETVTTEKDYQLVLPENLFNDADGDRLTWRVTGLPAGISFDPETRTLSGTALVAGAYPIRITVTDAYGASVTLDLNLDVVQTPNREPVVSSSAPASFGQVTAGEGGFTATLRADMFTDPDSRYGDTLTWSIVEALPAGLVFNAATRTLSGTPTTQGDYVLTVRVADKAGLTADHKMTLRVVSAAEAANSAPAFDIDGSDLSYTSDGRINGYDQYVYSVQVSDDGYTVIVLGNGTNNHQVSPAGNSTLSVFTRNPNTGELTLVQRFVQGAENDGNDANGIEIQGLLSAASAVYSADGEHVYLVGQKADGGNYFLTGFNVNADGTLTASGHSAELGSTQVKQLVASQDGHLYGIAGNTLYAYGIGANGELTASGTYENQPFSTASAIEADAQGRVFVAGANTLTIYAANPDGSLTQLVTHTGDVGNFARSIAVSGDTIYVSAGSNGILTLRFDPIAKTVTKVSSVGAQMWGLELSADGKTLYAGGLTGALNVYRIGADGAPTLVTTIAHEGASGNYRAFRFGISPDGSSMYVGGFYNAAGLGHIDIEKALTGAYAEGQTVKPAAGLTFGDADYDALASGAGDYNGATITIGRDGGTNTNDRFGFDNANGLTLAGTEIRLNGDKIADFTSAGGILTIAFTGQVSTATANAVLQQVTYTHDSKDPGAAIRLKVQVRDQYASGVDSVALALTVAQVNDAPVVVSTPADVKYSPGESAVGLFDGTTISTVENGQTIAGLTLTVSPVANGASETLTVDGTPIALVAGNGTTSSGHAYTVTMANGVATITITPAAGMTGDQAAALVDGIAYANDAAAPTTGERSISLTAVRDSGGTDNGGKDTAEPDVVAKVNVQFEAPVLTTPIDSVGSNELISQLADGAPSSALEGVLDVFEVDGKFYLLRTSTEWNMDAQADLEVNTLYVLERSADGTLRIAQAIGNGEVGALAGAADLRVSADGKSLYVVANQGVVLFIRDAATGMLTAQGTFGADIVTEYGMIRDVLATGGLVYATAGDNLLVFRQDGAALALIHTYTDAGDTGLQLDGANALTLSADGRFLFVGTSGGSTLASVFSLDPSGVPAFVMAAQGKDPAAADQFYFTQTLAVSPDGKTLYVVDFDDNQHRLHTLAVDADGRLTALAATLPAGDVKQIVVSPDGSAVFEIASDRIGVYSRGADGVPVRVGEISGYGDPFGDGVSFGEIRSATISEDGTKLYLTGQFSFDDGVLVLDLKPAAAHYTEGTAPVAILPSATLSDPQLDALNNGQGDYKGASISVERADGAHADDRFGFIDGDNLRLDTASGQILLNDVAIATFSQTNGVLTLTFTGAISKADAQNVLRRIAYSNASNDPTRDGATIVLRTTLHDGDGHQDELQTEIELEGVNNAPIIDTTPRNPTFPAEGEPVKLFEGTTVDTVESGQEVARVIVTISPANAQDILGVDGGKIRLDRDSNGPQTTASGLQYMVTIADGVTTVTLYLNSSGERAAQVIDSLTYANAASPLSGTRTISLTVQEWDTVNGSTDADDAATVTLAGPTSPNTPPTVTGGDDVSYTERADAVLIAPDSVIADAQMDAFNGGAGNYDGAVLTITLGSGKSATDALGFEPGNGLTLENGVLKKDGVAIGAVSHADGVLTIRFSDEAGSIPTKADVQNTLRQITYANSSHAPVDSVAISVTLADQRGLASTAMDFSINITAINDAPVVDADPVLSLGDLTHVQDLTTIPGLEKPTASVVSDDGARVYVADGKGAIAVFSRDGDTGSLTYVRTFAGVGNLAGIKELVSSADGKSLYALRADGNAIGVFGVSADGALTHQATITSNYELDGGSLNDMKGIALSEDGKNLYLINSYGIAYFNRDAQSGALTYIGAISGDMNAEPFLWQPTDIAVRGDLLFVVTNTSSSSTLIVYRRDGSGALSVLTHIQGGGTDAAGQTVSFSNLQHIAVSADGSTIFVSNSRTSSFNGWTGGYEVHENPQAIDAFRLNAATGALTHLGTLTGSQTVESIALSADGKALFVTLADGTLNYYATATLNLISSQSGLAGAGQIAVSADGGVIVVGDELDVLNAPPAPQPVYIIDGDGVPVAPTLALSDAELDAANNYQGASVTLGGQAGDRFGFLAGDGYTLAGDVISFNGQPIATLTQTGDNATLRFTGAVDRAQANALLHRVTYASTGGTPGTRSVTITLNDGDIVSAGYDVDVTVRLPNQAPVAGADPYTPETALAGRNYTVTLPETLFSDPEGGKLTWSVSGLPAGLTFDPATRTISGVLAATGQYTIVITVTDPEGASVSRDVIFEAVEPPNTAPVDSGIALTPGVVQVGEPYAYTFPAGLFTDADGDALTWRIDGLPEGLTFDPATLTIRGTATAEGSVAVVVSATDTSGASVSRIITLTVATAQPEPNPGTNPGTDPGSNPGTDPGTQPDPNANPNPGNPADVPPPDLSAWQRDPVFASGTTADDTRDDAFRSLRQALGGIPAPSVDAFSVPIRDGLSTPPQWTSTALLDELLADSLERRDADAARPFTMDAGGGVRSPLVVLASPDSPGLSFASAAITGLWRADVAGNRQTYALPHGLIRSSGPIASLALRMADGSDLPPGVRLDAARGLIVAPGLADAQTLSLQLVVRAANGETRAIPVTVSAERVGAWHGSDAVAKRDDTHDDTLAADKPALTQQLRHSAAHDVLEAARQFLASLDDGAAGGASDTAAGARQAITINAAS</sequence>
<reference evidence="4 5" key="1">
    <citation type="submission" date="2020-04" db="EMBL/GenBank/DDBJ databases">
        <authorList>
            <person name="De Canck E."/>
        </authorList>
    </citation>
    <scope>NUCLEOTIDE SEQUENCE [LARGE SCALE GENOMIC DNA]</scope>
    <source>
        <strain evidence="4 5">LMG 26690</strain>
    </source>
</reference>
<dbReference type="GO" id="GO:0005509">
    <property type="term" value="F:calcium ion binding"/>
    <property type="evidence" value="ECO:0007669"/>
    <property type="project" value="InterPro"/>
</dbReference>
<feature type="domain" description="Dystroglycan-type cadherin-like" evidence="3">
    <location>
        <begin position="771"/>
        <end position="870"/>
    </location>
</feature>
<dbReference type="RefSeq" id="WP_175123822.1">
    <property type="nucleotide sequence ID" value="NZ_CADIJM010000005.1"/>
</dbReference>
<feature type="domain" description="Dystroglycan-type cadherin-like" evidence="3">
    <location>
        <begin position="2969"/>
        <end position="3063"/>
    </location>
</feature>
<dbReference type="SUPFAM" id="SSF49313">
    <property type="entry name" value="Cadherin-like"/>
    <property type="match status" value="4"/>
</dbReference>
<proteinExistence type="predicted"/>
<dbReference type="SUPFAM" id="SSF50969">
    <property type="entry name" value="YVTN repeat-like/Quinoprotein amine dehydrogenase"/>
    <property type="match status" value="2"/>
</dbReference>
<dbReference type="InterPro" id="IPR013783">
    <property type="entry name" value="Ig-like_fold"/>
</dbReference>
<dbReference type="InterPro" id="IPR015919">
    <property type="entry name" value="Cadherin-like_sf"/>
</dbReference>
<dbReference type="Pfam" id="PF05345">
    <property type="entry name" value="He_PIG"/>
    <property type="match status" value="4"/>
</dbReference>
<dbReference type="InterPro" id="IPR001680">
    <property type="entry name" value="WD40_rpt"/>
</dbReference>
<dbReference type="EMBL" id="CADIJM010000005">
    <property type="protein sequence ID" value="CAB3707464.1"/>
    <property type="molecule type" value="Genomic_DNA"/>
</dbReference>
<feature type="compositionally biased region" description="Pro residues" evidence="2">
    <location>
        <begin position="3088"/>
        <end position="3103"/>
    </location>
</feature>
<name>A0A6S7A2B0_9BURK</name>
<feature type="domain" description="Dystroglycan-type cadherin-like" evidence="3">
    <location>
        <begin position="673"/>
        <end position="769"/>
    </location>
</feature>
<feature type="region of interest" description="Disordered" evidence="2">
    <location>
        <begin position="3056"/>
        <end position="3109"/>
    </location>
</feature>
<dbReference type="SUPFAM" id="SSF75011">
    <property type="entry name" value="3-carboxy-cis,cis-mucoante lactonizing enzyme"/>
    <property type="match status" value="2"/>
</dbReference>
<dbReference type="GO" id="GO:0016020">
    <property type="term" value="C:membrane"/>
    <property type="evidence" value="ECO:0007669"/>
    <property type="project" value="InterPro"/>
</dbReference>
<dbReference type="PANTHER" id="PTHR30344:SF1">
    <property type="entry name" value="6-PHOSPHOGLUCONOLACTONASE"/>
    <property type="match status" value="1"/>
</dbReference>
<dbReference type="Gene3D" id="2.60.40.10">
    <property type="entry name" value="Immunoglobulins"/>
    <property type="match status" value="4"/>
</dbReference>
<dbReference type="InterPro" id="IPR015943">
    <property type="entry name" value="WD40/YVTN_repeat-like_dom_sf"/>
</dbReference>
<accession>A0A6S7A2B0</accession>
<dbReference type="PANTHER" id="PTHR30344">
    <property type="entry name" value="6-PHOSPHOGLUCONOLACTONASE-RELATED"/>
    <property type="match status" value="1"/>
</dbReference>
<dbReference type="InterPro" id="IPR050282">
    <property type="entry name" value="Cycloisomerase_2"/>
</dbReference>
<feature type="domain" description="Dystroglycan-type cadherin-like" evidence="3">
    <location>
        <begin position="2877"/>
        <end position="2968"/>
    </location>
</feature>
<dbReference type="GO" id="GO:0017057">
    <property type="term" value="F:6-phosphogluconolactonase activity"/>
    <property type="evidence" value="ECO:0007669"/>
    <property type="project" value="TreeGrafter"/>
</dbReference>
<gene>
    <name evidence="4" type="ORF">LMG26690_02994</name>
</gene>
<evidence type="ECO:0000313" key="4">
    <source>
        <dbReference type="EMBL" id="CAB3707464.1"/>
    </source>
</evidence>
<evidence type="ECO:0000313" key="5">
    <source>
        <dbReference type="Proteomes" id="UP000494214"/>
    </source>
</evidence>
<dbReference type="Proteomes" id="UP000494214">
    <property type="component" value="Unassembled WGS sequence"/>
</dbReference>
<evidence type="ECO:0000256" key="1">
    <source>
        <dbReference type="ARBA" id="ARBA00022526"/>
    </source>
</evidence>
<organism evidence="4 5">
    <name type="scientific">Achromobacter animicus</name>
    <dbReference type="NCBI Taxonomy" id="1389935"/>
    <lineage>
        <taxon>Bacteria</taxon>
        <taxon>Pseudomonadati</taxon>
        <taxon>Pseudomonadota</taxon>
        <taxon>Betaproteobacteria</taxon>
        <taxon>Burkholderiales</taxon>
        <taxon>Alcaligenaceae</taxon>
        <taxon>Achromobacter</taxon>
    </lineage>
</organism>
<keyword evidence="1" id="KW-0313">Glucose metabolism</keyword>
<protein>
    <recommendedName>
        <fullName evidence="3">Dystroglycan-type cadherin-like domain-containing protein</fullName>
    </recommendedName>
</protein>
<keyword evidence="5" id="KW-1185">Reference proteome</keyword>
<dbReference type="Gene3D" id="2.130.10.10">
    <property type="entry name" value="YVTN repeat-like/Quinoprotein amine dehydrogenase"/>
    <property type="match status" value="9"/>
</dbReference>
<dbReference type="SMART" id="SM00736">
    <property type="entry name" value="CADG"/>
    <property type="match status" value="4"/>
</dbReference>
<feature type="compositionally biased region" description="Low complexity" evidence="2">
    <location>
        <begin position="3065"/>
        <end position="3087"/>
    </location>
</feature>
<keyword evidence="1" id="KW-0119">Carbohydrate metabolism</keyword>
<dbReference type="GO" id="GO:0006006">
    <property type="term" value="P:glucose metabolic process"/>
    <property type="evidence" value="ECO:0007669"/>
    <property type="project" value="UniProtKB-KW"/>
</dbReference>
<evidence type="ECO:0000259" key="3">
    <source>
        <dbReference type="SMART" id="SM00736"/>
    </source>
</evidence>